<reference evidence="7 8" key="1">
    <citation type="submission" date="2017-09" db="EMBL/GenBank/DDBJ databases">
        <authorList>
            <consortium name="International Durum Wheat Genome Sequencing Consortium (IDWGSC)"/>
            <person name="Milanesi L."/>
        </authorList>
    </citation>
    <scope>NUCLEOTIDE SEQUENCE [LARGE SCALE GENOMIC DNA]</scope>
    <source>
        <strain evidence="8">cv. Svevo</strain>
    </source>
</reference>
<dbReference type="Pfam" id="PF00854">
    <property type="entry name" value="PTR2"/>
    <property type="match status" value="1"/>
</dbReference>
<feature type="transmembrane region" description="Helical" evidence="6">
    <location>
        <begin position="95"/>
        <end position="119"/>
    </location>
</feature>
<keyword evidence="3 6" id="KW-0812">Transmembrane</keyword>
<gene>
    <name evidence="7" type="ORF">TRITD_2Bv1G154500</name>
</gene>
<feature type="transmembrane region" description="Helical" evidence="6">
    <location>
        <begin position="139"/>
        <end position="161"/>
    </location>
</feature>
<organism evidence="7 8">
    <name type="scientific">Triticum turgidum subsp. durum</name>
    <name type="common">Durum wheat</name>
    <name type="synonym">Triticum durum</name>
    <dbReference type="NCBI Taxonomy" id="4567"/>
    <lineage>
        <taxon>Eukaryota</taxon>
        <taxon>Viridiplantae</taxon>
        <taxon>Streptophyta</taxon>
        <taxon>Embryophyta</taxon>
        <taxon>Tracheophyta</taxon>
        <taxon>Spermatophyta</taxon>
        <taxon>Magnoliopsida</taxon>
        <taxon>Liliopsida</taxon>
        <taxon>Poales</taxon>
        <taxon>Poaceae</taxon>
        <taxon>BOP clade</taxon>
        <taxon>Pooideae</taxon>
        <taxon>Triticodae</taxon>
        <taxon>Triticeae</taxon>
        <taxon>Triticinae</taxon>
        <taxon>Triticum</taxon>
    </lineage>
</organism>
<evidence type="ECO:0000313" key="7">
    <source>
        <dbReference type="EMBL" id="VAH48029.1"/>
    </source>
</evidence>
<dbReference type="SUPFAM" id="SSF103473">
    <property type="entry name" value="MFS general substrate transporter"/>
    <property type="match status" value="1"/>
</dbReference>
<keyword evidence="5 6" id="KW-0472">Membrane</keyword>
<sequence>MDVESSTAHEVSVDWRGRPCEPGRHGGMRAAVFVLGIQAFEIMAIAAVGNNLITYVFGEMHFPLSEAANVVTNFVGTIFLLSLLGGFLSDSYLGCFWTMLTFGFVELSGFILLSVQAHLPQLKPPPCNMASMDGSCEQARGFKSSIFFVALYLVALGSGCLKPNMIAHGGDQFSSSGGSDNAKSLSTYFNSAYFSFCLGELVALTALVWVQTHSGMDVGFGISAAAMAAGLISLAGSFRHGNKFRFLDKACVRDAEQGGNTKPESPWRLCTVSEVQQAKTLLAVTPIFACTIVFNTVLAQLQTFSVQQGSAMDTVLGGAFRVPPASLQAIPYAMLLLLVPAYELLLVPFMKRLTGTRSGITPLQRIGVGLGTVAFSMVAAATVERRRRDLSASGARMSVLWIVPQFLVFGVSEMFTAVGLIEFFYKQACAGMQSFLTALTYCSYAFGFYLSSVLVTTVNRVTARHGGAGWLGDNDLNKDRLDLFYWMLAALSVLNFFCYLVCARWYNSGADGSDAASAQIAAEGDAKEIS</sequence>
<protein>
    <recommendedName>
        <fullName evidence="9">Protein NRT1/ PTR FAMILY 4.3</fullName>
    </recommendedName>
</protein>
<accession>A0A9R1PR10</accession>
<keyword evidence="4 6" id="KW-1133">Transmembrane helix</keyword>
<feature type="transmembrane region" description="Helical" evidence="6">
    <location>
        <begin position="218"/>
        <end position="238"/>
    </location>
</feature>
<dbReference type="Gramene" id="TRITD2Bv1G154500.2">
    <property type="protein sequence ID" value="TRITD2Bv1G154500.2"/>
    <property type="gene ID" value="TRITD2Bv1G154500"/>
</dbReference>
<dbReference type="OMA" id="HSGMEPR"/>
<feature type="transmembrane region" description="Helical" evidence="6">
    <location>
        <begin position="32"/>
        <end position="58"/>
    </location>
</feature>
<evidence type="ECO:0000256" key="6">
    <source>
        <dbReference type="SAM" id="Phobius"/>
    </source>
</evidence>
<feature type="transmembrane region" description="Helical" evidence="6">
    <location>
        <begin position="401"/>
        <end position="423"/>
    </location>
</feature>
<evidence type="ECO:0000313" key="8">
    <source>
        <dbReference type="Proteomes" id="UP000324705"/>
    </source>
</evidence>
<feature type="transmembrane region" description="Helical" evidence="6">
    <location>
        <begin position="483"/>
        <end position="502"/>
    </location>
</feature>
<comment type="subcellular location">
    <subcellularLocation>
        <location evidence="1">Membrane</location>
        <topology evidence="1">Multi-pass membrane protein</topology>
    </subcellularLocation>
</comment>
<dbReference type="FunFam" id="1.20.1250.20:FF:000178">
    <property type="entry name" value="Protein NRT1/ PTR FAMILY 4.4"/>
    <property type="match status" value="1"/>
</dbReference>
<proteinExistence type="inferred from homology"/>
<keyword evidence="8" id="KW-1185">Reference proteome</keyword>
<dbReference type="PANTHER" id="PTHR11654">
    <property type="entry name" value="OLIGOPEPTIDE TRANSPORTER-RELATED"/>
    <property type="match status" value="1"/>
</dbReference>
<feature type="transmembrane region" description="Helical" evidence="6">
    <location>
        <begin position="192"/>
        <end position="212"/>
    </location>
</feature>
<comment type="similarity">
    <text evidence="2">Belongs to the major facilitator superfamily. Proton-dependent oligopeptide transporter (POT/PTR) (TC 2.A.17) family.</text>
</comment>
<dbReference type="InterPro" id="IPR036259">
    <property type="entry name" value="MFS_trans_sf"/>
</dbReference>
<name>A0A9R1PR10_TRITD</name>
<feature type="transmembrane region" description="Helical" evidence="6">
    <location>
        <begin position="435"/>
        <end position="455"/>
    </location>
</feature>
<dbReference type="EMBL" id="LT934114">
    <property type="protein sequence ID" value="VAH48029.1"/>
    <property type="molecule type" value="Genomic_DNA"/>
</dbReference>
<evidence type="ECO:0000256" key="2">
    <source>
        <dbReference type="ARBA" id="ARBA00005982"/>
    </source>
</evidence>
<evidence type="ECO:0008006" key="9">
    <source>
        <dbReference type="Google" id="ProtNLM"/>
    </source>
</evidence>
<dbReference type="AlphaFoldDB" id="A0A9R1PR10"/>
<dbReference type="GO" id="GO:0016020">
    <property type="term" value="C:membrane"/>
    <property type="evidence" value="ECO:0007669"/>
    <property type="project" value="UniProtKB-SubCell"/>
</dbReference>
<dbReference type="Proteomes" id="UP000324705">
    <property type="component" value="Chromosome 2B"/>
</dbReference>
<feature type="transmembrane region" description="Helical" evidence="6">
    <location>
        <begin position="70"/>
        <end position="88"/>
    </location>
</feature>
<feature type="transmembrane region" description="Helical" evidence="6">
    <location>
        <begin position="329"/>
        <end position="350"/>
    </location>
</feature>
<feature type="transmembrane region" description="Helical" evidence="6">
    <location>
        <begin position="362"/>
        <end position="381"/>
    </location>
</feature>
<evidence type="ECO:0000256" key="4">
    <source>
        <dbReference type="ARBA" id="ARBA00022989"/>
    </source>
</evidence>
<evidence type="ECO:0000256" key="5">
    <source>
        <dbReference type="ARBA" id="ARBA00023136"/>
    </source>
</evidence>
<feature type="transmembrane region" description="Helical" evidence="6">
    <location>
        <begin position="281"/>
        <end position="301"/>
    </location>
</feature>
<dbReference type="Gene3D" id="1.20.1250.20">
    <property type="entry name" value="MFS general substrate transporter like domains"/>
    <property type="match status" value="1"/>
</dbReference>
<evidence type="ECO:0000256" key="3">
    <source>
        <dbReference type="ARBA" id="ARBA00022692"/>
    </source>
</evidence>
<dbReference type="InterPro" id="IPR000109">
    <property type="entry name" value="POT_fam"/>
</dbReference>
<dbReference type="GO" id="GO:0022857">
    <property type="term" value="F:transmembrane transporter activity"/>
    <property type="evidence" value="ECO:0007669"/>
    <property type="project" value="InterPro"/>
</dbReference>
<evidence type="ECO:0000256" key="1">
    <source>
        <dbReference type="ARBA" id="ARBA00004141"/>
    </source>
</evidence>